<gene>
    <name evidence="6" type="primary">ESPL1</name>
    <name evidence="6" type="ORF">FOZ61_007787</name>
</gene>
<evidence type="ECO:0000313" key="6">
    <source>
        <dbReference type="EMBL" id="KAF4655072.1"/>
    </source>
</evidence>
<dbReference type="Proteomes" id="UP000570595">
    <property type="component" value="Unassembled WGS sequence"/>
</dbReference>
<evidence type="ECO:0000313" key="7">
    <source>
        <dbReference type="Proteomes" id="UP000570595"/>
    </source>
</evidence>
<dbReference type="InterPro" id="IPR030397">
    <property type="entry name" value="SEPARIN_core_dom"/>
</dbReference>
<feature type="domain" description="Peptidase C50" evidence="5">
    <location>
        <begin position="907"/>
        <end position="1001"/>
    </location>
</feature>
<dbReference type="GO" id="GO:0072686">
    <property type="term" value="C:mitotic spindle"/>
    <property type="evidence" value="ECO:0007669"/>
    <property type="project" value="TreeGrafter"/>
</dbReference>
<reference evidence="6 7" key="1">
    <citation type="submission" date="2020-04" db="EMBL/GenBank/DDBJ databases">
        <title>Perkinsus olseni comparative genomics.</title>
        <authorList>
            <person name="Bogema D.R."/>
        </authorList>
    </citation>
    <scope>NUCLEOTIDE SEQUENCE [LARGE SCALE GENOMIC DNA]</scope>
    <source>
        <strain evidence="6">ATCC PRA-179</strain>
    </source>
</reference>
<name>A0A7J6L7B7_PEROL</name>
<dbReference type="AlphaFoldDB" id="A0A7J6L7B7"/>
<evidence type="ECO:0000256" key="3">
    <source>
        <dbReference type="ARBA" id="ARBA00022801"/>
    </source>
</evidence>
<comment type="caution">
    <text evidence="6">The sequence shown here is derived from an EMBL/GenBank/DDBJ whole genome shotgun (WGS) entry which is preliminary data.</text>
</comment>
<accession>A0A7J6L7B7</accession>
<proteinExistence type="predicted"/>
<evidence type="ECO:0000256" key="4">
    <source>
        <dbReference type="ARBA" id="ARBA00022829"/>
    </source>
</evidence>
<comment type="catalytic activity">
    <reaction evidence="1">
        <text>All bonds known to be hydrolyzed by this endopeptidase have arginine in P1 and an acidic residue in P4. P6 is often occupied by an acidic residue or by a hydroxy-amino-acid residue, the phosphorylation of which enhances cleavage.</text>
        <dbReference type="EC" id="3.4.22.49"/>
    </reaction>
</comment>
<keyword evidence="3" id="KW-0378">Hydrolase</keyword>
<dbReference type="PANTHER" id="PTHR12792">
    <property type="entry name" value="EXTRA SPINDLE POLES 1-RELATED"/>
    <property type="match status" value="1"/>
</dbReference>
<sequence length="1091" mass="121142">MGDGSPTIVDKLTELSRTHHGQQLEELLQAIIKDLPAGSLSSKSRRAVCKAVQLKPQGLRLRLRSLASGKTENEVMPALPGSLLGARIARLRLSCAAALTLIRLAAAAVVAGPLREESEDKDEIFTTLSLLMSEDLVASPSSDNIMTNVIRLRTVARSATGDVAVRALQRPIRELLLLLLLHEEVVVDMAMYDSCKLLAYMPLDFLLASIDDSTLSDRIRIVLCSILLSKAAAAAQPEFETSRVRSVLIPLLGELTGVDATMARDIELLDSRRIAAVGCCNLSKLIFHLALPHYTVYEDIVQIQAACIVLIGSSESPFLRVLKSSLYHDIRSHGDSLSDDLWLPHITDFASNLWTSTSVQDLSNNVLDVLDDEGWKRPRLLLAVLEWLHCKGLAAVLRAALGLRLLRLLHWPPADEKLFTSGPDAISRHLFDEESDCGGSGAWRVVTAYRAALLTGIAHDEMGSKRGALFFYRKSTACSNEVIRTVADEFARSITEEADKGIPEYPWLKRDHPTLEREIHRAECLHSDRCDARPARAVCGACLESLLRVGDAEGHSQPRPSVITERQWQNRQYKECCPYIEKTARLVEIARSCLNRAVVDAENAWLSRRSGKLLLTLLGDLLLCKVPKKERVRFYPLHDAADWRLLSVSWSSRAALFMLSEYRCSERASDNDLPAFIRHRLQRREFLRSLCESSWPHDVDSRCRPACFNAVFVEQDHLGKFWMLRRFPWGLCFLAPLPSPPESVLRAAAGFDGVIADNIADVRLAVESKQDGQKFWRNREDYERRAQKALQRLKKVLFGDWSALLLAEEGGCTSPEADLKLLDSLPEPLARRKATQAIRAVLEFDAIKERSLKSASGSRPSPLYLFLAPCLMNLPIEFMFTGEHPVVRGGSINLLLSDVTEARPAQGNGGYYVLDPSGDLNKSNKKLEPLLANDFWKGQAGAEPPVEDVIAALATRQVFLYVGHSGGGQYWSTSGMEKRALRADALLMGCASVRSPDIEALNSRFEAAPPAHHYLVGGSARVVGTLWEVLGRECDLFSMEILRTWCITSNERDKDVSRLTDLPTSARRARSKVKLELLSGGAFVCYASRII</sequence>
<protein>
    <recommendedName>
        <fullName evidence="2">separase</fullName>
        <ecNumber evidence="2">3.4.22.49</ecNumber>
    </recommendedName>
</protein>
<evidence type="ECO:0000256" key="1">
    <source>
        <dbReference type="ARBA" id="ARBA00000451"/>
    </source>
</evidence>
<dbReference type="GO" id="GO:0006508">
    <property type="term" value="P:proteolysis"/>
    <property type="evidence" value="ECO:0007669"/>
    <property type="project" value="InterPro"/>
</dbReference>
<dbReference type="GO" id="GO:0051307">
    <property type="term" value="P:meiotic chromosome separation"/>
    <property type="evidence" value="ECO:0007669"/>
    <property type="project" value="TreeGrafter"/>
</dbReference>
<dbReference type="PANTHER" id="PTHR12792:SF0">
    <property type="entry name" value="SEPARIN"/>
    <property type="match status" value="1"/>
</dbReference>
<dbReference type="Pfam" id="PF03568">
    <property type="entry name" value="Separin_C"/>
    <property type="match status" value="1"/>
</dbReference>
<evidence type="ECO:0000259" key="5">
    <source>
        <dbReference type="PROSITE" id="PS51700"/>
    </source>
</evidence>
<evidence type="ECO:0000256" key="2">
    <source>
        <dbReference type="ARBA" id="ARBA00012489"/>
    </source>
</evidence>
<dbReference type="OrthoDB" id="294848at2759"/>
<keyword evidence="4" id="KW-0159">Chromosome partition</keyword>
<dbReference type="InterPro" id="IPR005314">
    <property type="entry name" value="Peptidase_C50"/>
</dbReference>
<organism evidence="6 7">
    <name type="scientific">Perkinsus olseni</name>
    <name type="common">Perkinsus atlanticus</name>
    <dbReference type="NCBI Taxonomy" id="32597"/>
    <lineage>
        <taxon>Eukaryota</taxon>
        <taxon>Sar</taxon>
        <taxon>Alveolata</taxon>
        <taxon>Perkinsozoa</taxon>
        <taxon>Perkinsea</taxon>
        <taxon>Perkinsida</taxon>
        <taxon>Perkinsidae</taxon>
        <taxon>Perkinsus</taxon>
    </lineage>
</organism>
<dbReference type="GO" id="GO:0004197">
    <property type="term" value="F:cysteine-type endopeptidase activity"/>
    <property type="evidence" value="ECO:0007669"/>
    <property type="project" value="InterPro"/>
</dbReference>
<dbReference type="EMBL" id="JABAHT010000488">
    <property type="protein sequence ID" value="KAF4655072.1"/>
    <property type="molecule type" value="Genomic_DNA"/>
</dbReference>
<dbReference type="GO" id="GO:0005737">
    <property type="term" value="C:cytoplasm"/>
    <property type="evidence" value="ECO:0007669"/>
    <property type="project" value="TreeGrafter"/>
</dbReference>
<dbReference type="PROSITE" id="PS51700">
    <property type="entry name" value="SEPARIN"/>
    <property type="match status" value="1"/>
</dbReference>
<dbReference type="EC" id="3.4.22.49" evidence="2"/>
<dbReference type="GO" id="GO:0005634">
    <property type="term" value="C:nucleus"/>
    <property type="evidence" value="ECO:0007669"/>
    <property type="project" value="InterPro"/>
</dbReference>